<dbReference type="InterPro" id="IPR050707">
    <property type="entry name" value="HTH_MetabolicPath_Reg"/>
</dbReference>
<dbReference type="Proteomes" id="UP000093954">
    <property type="component" value="Unassembled WGS sequence"/>
</dbReference>
<evidence type="ECO:0000256" key="5">
    <source>
        <dbReference type="ARBA" id="ARBA00070406"/>
    </source>
</evidence>
<evidence type="ECO:0000256" key="3">
    <source>
        <dbReference type="ARBA" id="ARBA00023163"/>
    </source>
</evidence>
<feature type="domain" description="IclR-ED" evidence="7">
    <location>
        <begin position="68"/>
        <end position="251"/>
    </location>
</feature>
<dbReference type="Gene3D" id="3.30.450.40">
    <property type="match status" value="1"/>
</dbReference>
<dbReference type="FunFam" id="1.10.10.10:FF:000056">
    <property type="entry name" value="IclR family transcriptional regulator"/>
    <property type="match status" value="1"/>
</dbReference>
<gene>
    <name evidence="8" type="primary">kdgR_2</name>
    <name evidence="8" type="ORF">CLRAG_25080</name>
</gene>
<dbReference type="SUPFAM" id="SSF46785">
    <property type="entry name" value="Winged helix' DNA-binding domain"/>
    <property type="match status" value="1"/>
</dbReference>
<evidence type="ECO:0000313" key="9">
    <source>
        <dbReference type="Proteomes" id="UP000093954"/>
    </source>
</evidence>
<dbReference type="PATRIC" id="fig|1353534.3.peg.2547"/>
<dbReference type="InterPro" id="IPR005471">
    <property type="entry name" value="Tscrpt_reg_IclR_N"/>
</dbReference>
<evidence type="ECO:0000259" key="6">
    <source>
        <dbReference type="PROSITE" id="PS51077"/>
    </source>
</evidence>
<dbReference type="PANTHER" id="PTHR30136">
    <property type="entry name" value="HELIX-TURN-HELIX TRANSCRIPTIONAL REGULATOR, ICLR FAMILY"/>
    <property type="match status" value="1"/>
</dbReference>
<dbReference type="GO" id="GO:0003677">
    <property type="term" value="F:DNA binding"/>
    <property type="evidence" value="ECO:0007669"/>
    <property type="project" value="UniProtKB-KW"/>
</dbReference>
<dbReference type="GO" id="GO:0045892">
    <property type="term" value="P:negative regulation of DNA-templated transcription"/>
    <property type="evidence" value="ECO:0007669"/>
    <property type="project" value="TreeGrafter"/>
</dbReference>
<dbReference type="PROSITE" id="PS51077">
    <property type="entry name" value="HTH_ICLR"/>
    <property type="match status" value="1"/>
</dbReference>
<dbReference type="GO" id="GO:0003700">
    <property type="term" value="F:DNA-binding transcription factor activity"/>
    <property type="evidence" value="ECO:0007669"/>
    <property type="project" value="TreeGrafter"/>
</dbReference>
<dbReference type="Pfam" id="PF09339">
    <property type="entry name" value="HTH_IclR"/>
    <property type="match status" value="1"/>
</dbReference>
<dbReference type="AlphaFoldDB" id="A0A1A6AQK0"/>
<evidence type="ECO:0000256" key="2">
    <source>
        <dbReference type="ARBA" id="ARBA00023125"/>
    </source>
</evidence>
<dbReference type="EMBL" id="LROS01000026">
    <property type="protein sequence ID" value="OBR92344.1"/>
    <property type="molecule type" value="Genomic_DNA"/>
</dbReference>
<name>A0A1A6AQK0_9CLOT</name>
<protein>
    <recommendedName>
        <fullName evidence="5">Glycerol operon regulatory protein</fullName>
    </recommendedName>
</protein>
<dbReference type="SUPFAM" id="SSF55781">
    <property type="entry name" value="GAF domain-like"/>
    <property type="match status" value="1"/>
</dbReference>
<keyword evidence="1" id="KW-0805">Transcription regulation</keyword>
<feature type="domain" description="HTH iclR-type" evidence="6">
    <location>
        <begin position="5"/>
        <end position="67"/>
    </location>
</feature>
<dbReference type="RefSeq" id="WP_065078719.1">
    <property type="nucleotide sequence ID" value="NZ_LROS01000026.1"/>
</dbReference>
<keyword evidence="9" id="KW-1185">Reference proteome</keyword>
<keyword evidence="3" id="KW-0804">Transcription</keyword>
<accession>A0A1A6AQK0</accession>
<dbReference type="InterPro" id="IPR036388">
    <property type="entry name" value="WH-like_DNA-bd_sf"/>
</dbReference>
<organism evidence="8 9">
    <name type="scientific">Clostridium ragsdalei P11</name>
    <dbReference type="NCBI Taxonomy" id="1353534"/>
    <lineage>
        <taxon>Bacteria</taxon>
        <taxon>Bacillati</taxon>
        <taxon>Bacillota</taxon>
        <taxon>Clostridia</taxon>
        <taxon>Eubacteriales</taxon>
        <taxon>Clostridiaceae</taxon>
        <taxon>Clostridium</taxon>
    </lineage>
</organism>
<comment type="caution">
    <text evidence="8">The sequence shown here is derived from an EMBL/GenBank/DDBJ whole genome shotgun (WGS) entry which is preliminary data.</text>
</comment>
<dbReference type="Pfam" id="PF01614">
    <property type="entry name" value="IclR_C"/>
    <property type="match status" value="1"/>
</dbReference>
<keyword evidence="2" id="KW-0238">DNA-binding</keyword>
<dbReference type="Gene3D" id="1.10.10.10">
    <property type="entry name" value="Winged helix-like DNA-binding domain superfamily/Winged helix DNA-binding domain"/>
    <property type="match status" value="1"/>
</dbReference>
<dbReference type="SMART" id="SM00346">
    <property type="entry name" value="HTH_ICLR"/>
    <property type="match status" value="1"/>
</dbReference>
<evidence type="ECO:0000256" key="4">
    <source>
        <dbReference type="ARBA" id="ARBA00058938"/>
    </source>
</evidence>
<evidence type="ECO:0000313" key="8">
    <source>
        <dbReference type="EMBL" id="OBR92344.1"/>
    </source>
</evidence>
<dbReference type="InterPro" id="IPR036390">
    <property type="entry name" value="WH_DNA-bd_sf"/>
</dbReference>
<dbReference type="PANTHER" id="PTHR30136:SF24">
    <property type="entry name" value="HTH-TYPE TRANSCRIPTIONAL REPRESSOR ALLR"/>
    <property type="match status" value="1"/>
</dbReference>
<sequence>MQEIVQSVDRSLSIIEVLSDYENGLGITEISEKVNLHKSTVYRLLATLIYKGYVKQNQNNSKYSLTLKLFELGNKKVENMSLTTVALPYLRNLMEKTNEVVHLVVRDGIEMVYVFKAEPQKTIRMYSSIGKRIPMYCTSVGKAMMSQMTEKEVDMIWQQSNIKKLTDKTITDIGDMKKNLKEIRRKGYAIDEQENEIGIRCIGTVIKDYKGELCGAISISGSILTFTTNKVNDFSNWILECANTISKELGYRD</sequence>
<dbReference type="InterPro" id="IPR014757">
    <property type="entry name" value="Tscrpt_reg_IclR_C"/>
</dbReference>
<reference evidence="8 9" key="1">
    <citation type="journal article" date="2012" name="Front. Microbiol.">
        <title>Draft Genome Sequence of the Virulent Strain 01-B526 of the Fish Pathogen Aeromonas salmonicida.</title>
        <authorList>
            <person name="Charette S.J."/>
            <person name="Brochu F."/>
            <person name="Boyle B."/>
            <person name="Filion G."/>
            <person name="Tanaka K.H."/>
            <person name="Derome N."/>
        </authorList>
    </citation>
    <scope>NUCLEOTIDE SEQUENCE [LARGE SCALE GENOMIC DNA]</scope>
    <source>
        <strain evidence="8 9">P11</strain>
    </source>
</reference>
<dbReference type="InterPro" id="IPR029016">
    <property type="entry name" value="GAF-like_dom_sf"/>
</dbReference>
<dbReference type="PROSITE" id="PS51078">
    <property type="entry name" value="ICLR_ED"/>
    <property type="match status" value="1"/>
</dbReference>
<proteinExistence type="predicted"/>
<comment type="function">
    <text evidence="4">May be an activator protein for the gylABX operon.</text>
</comment>
<evidence type="ECO:0000256" key="1">
    <source>
        <dbReference type="ARBA" id="ARBA00023015"/>
    </source>
</evidence>
<evidence type="ECO:0000259" key="7">
    <source>
        <dbReference type="PROSITE" id="PS51078"/>
    </source>
</evidence>